<evidence type="ECO:0000256" key="1">
    <source>
        <dbReference type="SAM" id="MobiDB-lite"/>
    </source>
</evidence>
<dbReference type="GeneID" id="59287257"/>
<name>A0A8H6FWE8_9LECA</name>
<keyword evidence="3" id="KW-1185">Reference proteome</keyword>
<feature type="compositionally biased region" description="Polar residues" evidence="1">
    <location>
        <begin position="38"/>
        <end position="48"/>
    </location>
</feature>
<evidence type="ECO:0000313" key="2">
    <source>
        <dbReference type="EMBL" id="KAF6235967.1"/>
    </source>
</evidence>
<comment type="caution">
    <text evidence="2">The sequence shown here is derived from an EMBL/GenBank/DDBJ whole genome shotgun (WGS) entry which is preliminary data.</text>
</comment>
<protein>
    <submittedName>
        <fullName evidence="2">Uncharacterized protein</fullName>
    </submittedName>
</protein>
<gene>
    <name evidence="2" type="ORF">HO173_005595</name>
</gene>
<proteinExistence type="predicted"/>
<organism evidence="2 3">
    <name type="scientific">Letharia columbiana</name>
    <dbReference type="NCBI Taxonomy" id="112416"/>
    <lineage>
        <taxon>Eukaryota</taxon>
        <taxon>Fungi</taxon>
        <taxon>Dikarya</taxon>
        <taxon>Ascomycota</taxon>
        <taxon>Pezizomycotina</taxon>
        <taxon>Lecanoromycetes</taxon>
        <taxon>OSLEUM clade</taxon>
        <taxon>Lecanoromycetidae</taxon>
        <taxon>Lecanorales</taxon>
        <taxon>Lecanorineae</taxon>
        <taxon>Parmeliaceae</taxon>
        <taxon>Letharia</taxon>
    </lineage>
</organism>
<reference evidence="2 3" key="1">
    <citation type="journal article" date="2020" name="Genomics">
        <title>Complete, high-quality genomes from long-read metagenomic sequencing of two wolf lichen thalli reveals enigmatic genome architecture.</title>
        <authorList>
            <person name="McKenzie S.K."/>
            <person name="Walston R.F."/>
            <person name="Allen J.L."/>
        </authorList>
    </citation>
    <scope>NUCLEOTIDE SEQUENCE [LARGE SCALE GENOMIC DNA]</scope>
    <source>
        <strain evidence="2">WasteWater2</strain>
    </source>
</reference>
<dbReference type="Proteomes" id="UP000578531">
    <property type="component" value="Unassembled WGS sequence"/>
</dbReference>
<feature type="region of interest" description="Disordered" evidence="1">
    <location>
        <begin position="38"/>
        <end position="70"/>
    </location>
</feature>
<feature type="compositionally biased region" description="Polar residues" evidence="1">
    <location>
        <begin position="55"/>
        <end position="64"/>
    </location>
</feature>
<feature type="region of interest" description="Disordered" evidence="1">
    <location>
        <begin position="1"/>
        <end position="24"/>
    </location>
</feature>
<accession>A0A8H6FWE8</accession>
<dbReference type="AlphaFoldDB" id="A0A8H6FWE8"/>
<sequence>MAADSGTSEVRPKKGTPSPPAASDISFQPAVLAFHFTRQSPTRQSNLSPLPGQPAPSSTSTPLQPNDDELRTIHIRTQVNTLLEYLMMIILHLKQPQKVFRLRIIKHIRFDLARQSTGLVGRRP</sequence>
<evidence type="ECO:0000313" key="3">
    <source>
        <dbReference type="Proteomes" id="UP000578531"/>
    </source>
</evidence>
<dbReference type="EMBL" id="JACCJC010000021">
    <property type="protein sequence ID" value="KAF6235967.1"/>
    <property type="molecule type" value="Genomic_DNA"/>
</dbReference>
<dbReference type="RefSeq" id="XP_037165319.1">
    <property type="nucleotide sequence ID" value="XM_037307510.1"/>
</dbReference>